<feature type="transmembrane region" description="Helical" evidence="2">
    <location>
        <begin position="12"/>
        <end position="30"/>
    </location>
</feature>
<keyword evidence="2" id="KW-0812">Transmembrane</keyword>
<organism evidence="4 5">
    <name type="scientific">Simiduia curdlanivorans</name>
    <dbReference type="NCBI Taxonomy" id="1492769"/>
    <lineage>
        <taxon>Bacteria</taxon>
        <taxon>Pseudomonadati</taxon>
        <taxon>Pseudomonadota</taxon>
        <taxon>Gammaproteobacteria</taxon>
        <taxon>Cellvibrionales</taxon>
        <taxon>Cellvibrionaceae</taxon>
        <taxon>Simiduia</taxon>
    </lineage>
</organism>
<dbReference type="PIRSF" id="PIRSF031767">
    <property type="entry name" value="MHYE_LytTR"/>
    <property type="match status" value="1"/>
</dbReference>
<dbReference type="Gene3D" id="2.40.50.1020">
    <property type="entry name" value="LytTr DNA-binding domain"/>
    <property type="match status" value="1"/>
</dbReference>
<evidence type="ECO:0000259" key="3">
    <source>
        <dbReference type="PROSITE" id="PS50930"/>
    </source>
</evidence>
<accession>A0ABV8V6D7</accession>
<feature type="domain" description="HTH LytTR-type" evidence="3">
    <location>
        <begin position="176"/>
        <end position="279"/>
    </location>
</feature>
<evidence type="ECO:0000256" key="1">
    <source>
        <dbReference type="ARBA" id="ARBA00023012"/>
    </source>
</evidence>
<protein>
    <submittedName>
        <fullName evidence="4">LytR/AlgR family response regulator transcription factor</fullName>
    </submittedName>
</protein>
<dbReference type="PANTHER" id="PTHR37299:SF1">
    <property type="entry name" value="STAGE 0 SPORULATION PROTEIN A HOMOLOG"/>
    <property type="match status" value="1"/>
</dbReference>
<dbReference type="EMBL" id="JBHSCX010000020">
    <property type="protein sequence ID" value="MFC4363278.1"/>
    <property type="molecule type" value="Genomic_DNA"/>
</dbReference>
<keyword evidence="2" id="KW-0472">Membrane</keyword>
<dbReference type="PANTHER" id="PTHR37299">
    <property type="entry name" value="TRANSCRIPTIONAL REGULATOR-RELATED"/>
    <property type="match status" value="1"/>
</dbReference>
<dbReference type="SMART" id="SM00850">
    <property type="entry name" value="LytTR"/>
    <property type="match status" value="1"/>
</dbReference>
<proteinExistence type="predicted"/>
<evidence type="ECO:0000313" key="5">
    <source>
        <dbReference type="Proteomes" id="UP001595840"/>
    </source>
</evidence>
<keyword evidence="2" id="KW-1133">Transmembrane helix</keyword>
<dbReference type="PROSITE" id="PS50930">
    <property type="entry name" value="HTH_LYTTR"/>
    <property type="match status" value="1"/>
</dbReference>
<gene>
    <name evidence="4" type="ORF">ACFOX3_13265</name>
</gene>
<dbReference type="Pfam" id="PF04397">
    <property type="entry name" value="LytTR"/>
    <property type="match status" value="1"/>
</dbReference>
<reference evidence="5" key="1">
    <citation type="journal article" date="2019" name="Int. J. Syst. Evol. Microbiol.">
        <title>The Global Catalogue of Microorganisms (GCM) 10K type strain sequencing project: providing services to taxonomists for standard genome sequencing and annotation.</title>
        <authorList>
            <consortium name="The Broad Institute Genomics Platform"/>
            <consortium name="The Broad Institute Genome Sequencing Center for Infectious Disease"/>
            <person name="Wu L."/>
            <person name="Ma J."/>
        </authorList>
    </citation>
    <scope>NUCLEOTIDE SEQUENCE [LARGE SCALE GENOMIC DNA]</scope>
    <source>
        <strain evidence="5">CECT 8570</strain>
    </source>
</reference>
<feature type="transmembrane region" description="Helical" evidence="2">
    <location>
        <begin position="135"/>
        <end position="152"/>
    </location>
</feature>
<evidence type="ECO:0000313" key="4">
    <source>
        <dbReference type="EMBL" id="MFC4363278.1"/>
    </source>
</evidence>
<dbReference type="InterPro" id="IPR046947">
    <property type="entry name" value="LytR-like"/>
</dbReference>
<name>A0ABV8V6D7_9GAMM</name>
<dbReference type="RefSeq" id="WP_290260976.1">
    <property type="nucleotide sequence ID" value="NZ_JAUFQG010000004.1"/>
</dbReference>
<evidence type="ECO:0000256" key="2">
    <source>
        <dbReference type="SAM" id="Phobius"/>
    </source>
</evidence>
<keyword evidence="1" id="KW-0902">Two-component regulatory system</keyword>
<feature type="transmembrane region" description="Helical" evidence="2">
    <location>
        <begin position="50"/>
        <end position="68"/>
    </location>
</feature>
<keyword evidence="5" id="KW-1185">Reference proteome</keyword>
<feature type="transmembrane region" description="Helical" evidence="2">
    <location>
        <begin position="89"/>
        <end position="115"/>
    </location>
</feature>
<dbReference type="InterPro" id="IPR012379">
    <property type="entry name" value="LytTR_MHYE"/>
</dbReference>
<dbReference type="InterPro" id="IPR007492">
    <property type="entry name" value="LytTR_DNA-bd_dom"/>
</dbReference>
<sequence>MTFADYQRHQVWWNILIFGGAILLDVSVNATSVLMEHRLSGEATAAWEPFVWESTSALSFVLLLPLILGFDRRYPLGWGYWSRNGWRHFLFSVFVSISHVLLMFGLRGCIYYAIGWDYQPDEWDWVFIYEYRKDFLTYALILAISYTHRFVVGRLAGEAAFVGEGEESEARTSERFLVKKLGKEFVIQLKDVDWMESAGNYVNLHVKDRVYPVRTTMAQMATDVSERAFCRIHRSVLVNLARIAHLETLESGDGTVTLVGGQRLKMSRRYRAQLKACMN</sequence>
<comment type="caution">
    <text evidence="4">The sequence shown here is derived from an EMBL/GenBank/DDBJ whole genome shotgun (WGS) entry which is preliminary data.</text>
</comment>
<dbReference type="Proteomes" id="UP001595840">
    <property type="component" value="Unassembled WGS sequence"/>
</dbReference>